<dbReference type="EMBL" id="JAAMPI010000260">
    <property type="protein sequence ID" value="KAF4633435.1"/>
    <property type="molecule type" value="Genomic_DNA"/>
</dbReference>
<feature type="domain" description="Heterokaryon incompatibility" evidence="1">
    <location>
        <begin position="205"/>
        <end position="335"/>
    </location>
</feature>
<protein>
    <recommendedName>
        <fullName evidence="1">Heterokaryon incompatibility domain-containing protein</fullName>
    </recommendedName>
</protein>
<dbReference type="PANTHER" id="PTHR33112">
    <property type="entry name" value="DOMAIN PROTEIN, PUTATIVE-RELATED"/>
    <property type="match status" value="1"/>
</dbReference>
<keyword evidence="3" id="KW-1185">Reference proteome</keyword>
<comment type="caution">
    <text evidence="2">The sequence shown here is derived from an EMBL/GenBank/DDBJ whole genome shotgun (WGS) entry which is preliminary data.</text>
</comment>
<evidence type="ECO:0000259" key="1">
    <source>
        <dbReference type="Pfam" id="PF06985"/>
    </source>
</evidence>
<proteinExistence type="predicted"/>
<name>A0A8H4W6F7_9HELO</name>
<evidence type="ECO:0000313" key="2">
    <source>
        <dbReference type="EMBL" id="KAF4633435.1"/>
    </source>
</evidence>
<dbReference type="InterPro" id="IPR010730">
    <property type="entry name" value="HET"/>
</dbReference>
<reference evidence="2 3" key="1">
    <citation type="submission" date="2020-03" db="EMBL/GenBank/DDBJ databases">
        <title>Draft Genome Sequence of Cudoniella acicularis.</title>
        <authorList>
            <person name="Buettner E."/>
            <person name="Kellner H."/>
        </authorList>
    </citation>
    <scope>NUCLEOTIDE SEQUENCE [LARGE SCALE GENOMIC DNA]</scope>
    <source>
        <strain evidence="2 3">DSM 108380</strain>
    </source>
</reference>
<organism evidence="2 3">
    <name type="scientific">Cudoniella acicularis</name>
    <dbReference type="NCBI Taxonomy" id="354080"/>
    <lineage>
        <taxon>Eukaryota</taxon>
        <taxon>Fungi</taxon>
        <taxon>Dikarya</taxon>
        <taxon>Ascomycota</taxon>
        <taxon>Pezizomycotina</taxon>
        <taxon>Leotiomycetes</taxon>
        <taxon>Helotiales</taxon>
        <taxon>Tricladiaceae</taxon>
        <taxon>Cudoniella</taxon>
    </lineage>
</organism>
<dbReference type="Proteomes" id="UP000566819">
    <property type="component" value="Unassembled WGS sequence"/>
</dbReference>
<sequence>MLCILCQNIQFKRYLELTREEKIDLSTYHEEWPPREDYDEEDILNDDQGIISLPHESFYFHHRNLESLRKAADDGCHFCYQIFYGLLEITVLGRNIENSSERLDLRLQQPSRIHPHFEHLYHGDLAVELGANSLGNMRLRDLNQFIKFAPSSQNMEHNSSTGVSTNLDLAASWLYDCANHHENCCRQPEMESSEGPRLYNTTDDNIEQRQESVDASTLPKTFTDAIAVCRHLGIRFLWIDSLCIIQGNRNDWEMQSEQMGRVYSNAALAISAAIGEDSHAGLFVDRDPQKTYPCTLNFQYPKGDGVITTTPFLVCRDSYFPKAAYLDTRGWTFQEKYLSPRTLRFSETEMYWVCASTHASEGLPIGLCPLTHKSDYDKYIKKDSNGVLPIQVDMVQRYHWWYQAIEIYSHRIFTFESDRLLALSGLASTFQRLDDEFLFGIWKSDMAHGLAWRLSGQCKQPVTDTSPKSPIPSRSWASRPGNIITYSDIESYPGSVMELNEPITSYQIPKGSRQHNFTELLSVESMSPAIVSSASFKSGSLRLRGLVLQVSLEESSVAWDSSTWSTHVPTVFRSRFSDQIFQRSLGYAFYGEPVTKGDELYCLPLGGLSSGRHDMSTRISDTKAQARQRQPFLDNSIDELASMVDMSLKLGVGILPTMTWIYLSSVALSSRALTPSEKDLGELEQALREAVIGS</sequence>
<evidence type="ECO:0000313" key="3">
    <source>
        <dbReference type="Proteomes" id="UP000566819"/>
    </source>
</evidence>
<dbReference type="AlphaFoldDB" id="A0A8H4W6F7"/>
<gene>
    <name evidence="2" type="ORF">G7Y89_g4687</name>
</gene>
<dbReference type="PANTHER" id="PTHR33112:SF16">
    <property type="entry name" value="HETEROKARYON INCOMPATIBILITY DOMAIN-CONTAINING PROTEIN"/>
    <property type="match status" value="1"/>
</dbReference>
<dbReference type="Pfam" id="PF06985">
    <property type="entry name" value="HET"/>
    <property type="match status" value="1"/>
</dbReference>
<dbReference type="OrthoDB" id="3522278at2759"/>
<accession>A0A8H4W6F7</accession>